<feature type="transmembrane region" description="Helical" evidence="7">
    <location>
        <begin position="209"/>
        <end position="233"/>
    </location>
</feature>
<evidence type="ECO:0000256" key="6">
    <source>
        <dbReference type="ARBA" id="ARBA00023136"/>
    </source>
</evidence>
<organism evidence="9 10">
    <name type="scientific">Acanthosepion pharaonis</name>
    <name type="common">Pharaoh cuttlefish</name>
    <name type="synonym">Sepia pharaonis</name>
    <dbReference type="NCBI Taxonomy" id="158019"/>
    <lineage>
        <taxon>Eukaryota</taxon>
        <taxon>Metazoa</taxon>
        <taxon>Spiralia</taxon>
        <taxon>Lophotrochozoa</taxon>
        <taxon>Mollusca</taxon>
        <taxon>Cephalopoda</taxon>
        <taxon>Coleoidea</taxon>
        <taxon>Decapodiformes</taxon>
        <taxon>Sepiida</taxon>
        <taxon>Sepiina</taxon>
        <taxon>Sepiidae</taxon>
        <taxon>Acanthosepion</taxon>
    </lineage>
</organism>
<sequence>MTNERFLFLSSHERRPTGTLIASRKEAYSSLPVNQTSTHKIEEDVVNVDHRTPPPPPGHRNALSTAIMVIFVLQLISTIERLVFDFLGYMWAPIMGNFFQIICVIVGIFGVCQYRPCLIAVYSTWSLIWIGWNVFVICLYLEIGILNRNNELYILNIGTKNKSWWLEHGIGCHVTNDTWEKSYHGETSRPIPPEEFVEGCLIDYYYVEFIHAAVQCLFSFIGFIFSCITIYVYTEEDESFDFIGGFDSYTSYQSQGKGSHMQLQPLYSYHLVSSEKPPSYDTFINDATIPPYYATAMATGGTMAAGTSAQTATVPIYATVDRRSLRSKASQRSKSSKNKDKRKELPWVHVTPSSNYLDYSHHHHHHP</sequence>
<feature type="compositionally biased region" description="Basic residues" evidence="8">
    <location>
        <begin position="325"/>
        <end position="336"/>
    </location>
</feature>
<protein>
    <recommendedName>
        <fullName evidence="7">Sodium/potassium-transporting ATPase subunit beta-1-interacting protein</fullName>
        <shortName evidence="7">Na(+)/K(+)-transporting ATPase subunit beta-1-interacting protein</shortName>
    </recommendedName>
</protein>
<evidence type="ECO:0000313" key="10">
    <source>
        <dbReference type="Proteomes" id="UP000597762"/>
    </source>
</evidence>
<gene>
    <name evidence="9" type="ORF">SPHA_36331</name>
</gene>
<dbReference type="InterPro" id="IPR008516">
    <property type="entry name" value="Na/K-Atpase_Interacting"/>
</dbReference>
<dbReference type="OrthoDB" id="10050321at2759"/>
<comment type="subcellular location">
    <subcellularLocation>
        <location evidence="1 7">Cell membrane</location>
        <topology evidence="1 7">Multi-pass membrane protein</topology>
    </subcellularLocation>
</comment>
<evidence type="ECO:0000256" key="8">
    <source>
        <dbReference type="SAM" id="MobiDB-lite"/>
    </source>
</evidence>
<dbReference type="GO" id="GO:0005886">
    <property type="term" value="C:plasma membrane"/>
    <property type="evidence" value="ECO:0007669"/>
    <property type="project" value="UniProtKB-SubCell"/>
</dbReference>
<evidence type="ECO:0000256" key="1">
    <source>
        <dbReference type="ARBA" id="ARBA00004651"/>
    </source>
</evidence>
<dbReference type="Proteomes" id="UP000597762">
    <property type="component" value="Unassembled WGS sequence"/>
</dbReference>
<dbReference type="EMBL" id="CAHIKZ030001589">
    <property type="protein sequence ID" value="CAE1268949.1"/>
    <property type="molecule type" value="Genomic_DNA"/>
</dbReference>
<comment type="similarity">
    <text evidence="2 7">Belongs to the NKAIN family.</text>
</comment>
<comment type="caution">
    <text evidence="9">The sequence shown here is derived from an EMBL/GenBank/DDBJ whole genome shotgun (WGS) entry which is preliminary data.</text>
</comment>
<keyword evidence="5 7" id="KW-1133">Transmembrane helix</keyword>
<reference evidence="9" key="1">
    <citation type="submission" date="2021-01" db="EMBL/GenBank/DDBJ databases">
        <authorList>
            <person name="Li R."/>
            <person name="Bekaert M."/>
        </authorList>
    </citation>
    <scope>NUCLEOTIDE SEQUENCE</scope>
    <source>
        <strain evidence="9">Farmed</strain>
    </source>
</reference>
<feature type="compositionally biased region" description="Basic and acidic residues" evidence="8">
    <location>
        <begin position="337"/>
        <end position="346"/>
    </location>
</feature>
<dbReference type="Pfam" id="PF05640">
    <property type="entry name" value="NKAIN"/>
    <property type="match status" value="1"/>
</dbReference>
<name>A0A812CIH8_ACAPH</name>
<evidence type="ECO:0000256" key="5">
    <source>
        <dbReference type="ARBA" id="ARBA00022989"/>
    </source>
</evidence>
<keyword evidence="10" id="KW-1185">Reference proteome</keyword>
<dbReference type="GO" id="GO:0002028">
    <property type="term" value="P:regulation of sodium ion transport"/>
    <property type="evidence" value="ECO:0007669"/>
    <property type="project" value="UniProtKB-UniRule"/>
</dbReference>
<evidence type="ECO:0000256" key="2">
    <source>
        <dbReference type="ARBA" id="ARBA00006364"/>
    </source>
</evidence>
<feature type="transmembrane region" description="Helical" evidence="7">
    <location>
        <begin position="61"/>
        <end position="79"/>
    </location>
</feature>
<feature type="transmembrane region" description="Helical" evidence="7">
    <location>
        <begin position="119"/>
        <end position="143"/>
    </location>
</feature>
<dbReference type="PANTHER" id="PTHR13084">
    <property type="entry name" value="T-CELL LYMPHOMA BREAKPOINT-ASSOCIATED TARGET 1-RELATED"/>
    <property type="match status" value="1"/>
</dbReference>
<dbReference type="AlphaFoldDB" id="A0A812CIH8"/>
<keyword evidence="3 7" id="KW-1003">Cell membrane</keyword>
<evidence type="ECO:0000256" key="7">
    <source>
        <dbReference type="RuleBase" id="RU368041"/>
    </source>
</evidence>
<feature type="transmembrane region" description="Helical" evidence="7">
    <location>
        <begin position="91"/>
        <end position="112"/>
    </location>
</feature>
<accession>A0A812CIH8</accession>
<proteinExistence type="inferred from homology"/>
<evidence type="ECO:0000256" key="4">
    <source>
        <dbReference type="ARBA" id="ARBA00022692"/>
    </source>
</evidence>
<evidence type="ECO:0000313" key="9">
    <source>
        <dbReference type="EMBL" id="CAE1268949.1"/>
    </source>
</evidence>
<feature type="region of interest" description="Disordered" evidence="8">
    <location>
        <begin position="325"/>
        <end position="347"/>
    </location>
</feature>
<dbReference type="PANTHER" id="PTHR13084:SF6">
    <property type="entry name" value="SODIUM_POTASSIUM-TRANSPORTING ATPASE SUBUNIT BETA-1-INTERACTING PROTEIN"/>
    <property type="match status" value="1"/>
</dbReference>
<evidence type="ECO:0000256" key="3">
    <source>
        <dbReference type="ARBA" id="ARBA00022475"/>
    </source>
</evidence>
<keyword evidence="6 7" id="KW-0472">Membrane</keyword>
<keyword evidence="4 7" id="KW-0812">Transmembrane</keyword>